<reference evidence="4 12" key="4">
    <citation type="submission" date="2016-12" db="EMBL/GenBank/DDBJ databases">
        <title>Genome Sequences of Twelve Sporeforming Bacillus Species Isolated from Foods.</title>
        <authorList>
            <person name="De Jong A."/>
            <person name="Holsappel S."/>
            <person name="Kuipers O.P."/>
        </authorList>
    </citation>
    <scope>NUCLEOTIDE SEQUENCE [LARGE SCALE GENOMIC DNA]</scope>
    <source>
        <strain evidence="4 12">S3E15</strain>
    </source>
</reference>
<reference evidence="2 9" key="1">
    <citation type="submission" date="2012-04" db="EMBL/GenBank/DDBJ databases">
        <title>The Genome Sequence of Bacillus cereus VD078.</title>
        <authorList>
            <consortium name="The Broad Institute Genome Sequencing Platform"/>
            <consortium name="The Broad Institute Genome Sequencing Center for Infectious Disease"/>
            <person name="Feldgarden M."/>
            <person name="Van der Auwera G.A."/>
            <person name="Mahillon J."/>
            <person name="Duprez V."/>
            <person name="Timmery S."/>
            <person name="Mattelet C."/>
            <person name="Dierick K."/>
            <person name="Sun M."/>
            <person name="Yu Z."/>
            <person name="Zhu L."/>
            <person name="Hu X."/>
            <person name="Shank E.B."/>
            <person name="Swiecicka I."/>
            <person name="Hansen B.M."/>
            <person name="Andrup L."/>
            <person name="Young S.K."/>
            <person name="Zeng Q."/>
            <person name="Gargeya S."/>
            <person name="Fitzgerald M."/>
            <person name="Haas B."/>
            <person name="Abouelleil A."/>
            <person name="Alvarado L."/>
            <person name="Arachchi H.M."/>
            <person name="Berlin A."/>
            <person name="Chapman S.B."/>
            <person name="Goldberg J."/>
            <person name="Griggs A."/>
            <person name="Gujja S."/>
            <person name="Hansen M."/>
            <person name="Howarth C."/>
            <person name="Imamovic A."/>
            <person name="Larimer J."/>
            <person name="McCowen C."/>
            <person name="Montmayeur A."/>
            <person name="Murphy C."/>
            <person name="Neiman D."/>
            <person name="Pearson M."/>
            <person name="Priest M."/>
            <person name="Roberts A."/>
            <person name="Saif S."/>
            <person name="Shea T."/>
            <person name="Sisk P."/>
            <person name="Sykes S."/>
            <person name="Wortman J."/>
            <person name="Nusbaum C."/>
            <person name="Birren B."/>
        </authorList>
    </citation>
    <scope>NUCLEOTIDE SEQUENCE [LARGE SCALE GENOMIC DNA]</scope>
    <source>
        <strain evidence="2 9">VD078</strain>
    </source>
</reference>
<evidence type="ECO:0000313" key="1">
    <source>
        <dbReference type="EMBL" id="ARJ22533.1"/>
    </source>
</evidence>
<accession>J8IR23</accession>
<sequence>MTISVLFLSITIQRNTLSKAEILHNEQITKAMNDVKERQVLYCDHL</sequence>
<gene>
    <name evidence="1" type="ORF">B7492_15500</name>
    <name evidence="5" type="ORF">BACWE_59870</name>
    <name evidence="3" type="ORF">BWGOE8_28570</name>
    <name evidence="7" type="ORF">DET55_11750</name>
    <name evidence="8" type="ORF">FC701_04235</name>
    <name evidence="6" type="ORF">I6G81_14580</name>
    <name evidence="2" type="ORF">III_02582</name>
    <name evidence="4" type="ORF">S3E15_00374</name>
</gene>
<proteinExistence type="predicted"/>
<evidence type="ECO:0000313" key="8">
    <source>
        <dbReference type="EMBL" id="TKI86832.1"/>
    </source>
</evidence>
<dbReference type="EMBL" id="CP065877">
    <property type="protein sequence ID" value="QQA18584.1"/>
    <property type="molecule type" value="Genomic_DNA"/>
</dbReference>
<dbReference type="PATRIC" id="fig|86662.17.peg.2127"/>
<dbReference type="KEGG" id="bmyo:BG05_3112"/>
<dbReference type="Proteomes" id="UP000192932">
    <property type="component" value="Chromosome"/>
</dbReference>
<evidence type="ECO:0000313" key="12">
    <source>
        <dbReference type="Proteomes" id="UP000194131"/>
    </source>
</evidence>
<dbReference type="EMBL" id="AHEV01000013">
    <property type="protein sequence ID" value="EJR40945.1"/>
    <property type="molecule type" value="Genomic_DNA"/>
</dbReference>
<evidence type="ECO:0000313" key="7">
    <source>
        <dbReference type="EMBL" id="REF32692.1"/>
    </source>
</evidence>
<accession>A0A0B5S7V4</accession>
<reference evidence="6 16" key="8">
    <citation type="submission" date="2020-12" db="EMBL/GenBank/DDBJ databases">
        <title>FDA dAtabase for Regulatory Grade micrObial Sequences (FDA-ARGOS): Supporting development and validation of Infectious Disease Dx tests.</title>
        <authorList>
            <person name="Nelson B."/>
            <person name="Plummer A."/>
            <person name="Tallon L."/>
            <person name="Sadzewicz L."/>
            <person name="Zhao X."/>
            <person name="Boylan J."/>
            <person name="Ott S."/>
            <person name="Bowen H."/>
            <person name="Vavikolanu K."/>
            <person name="Mehta A."/>
            <person name="Aluvathingal J."/>
            <person name="Nadendla S."/>
            <person name="Myers T."/>
            <person name="Yan Y."/>
            <person name="Sichtig H."/>
        </authorList>
    </citation>
    <scope>NUCLEOTIDE SEQUENCE [LARGE SCALE GENOMIC DNA]</scope>
    <source>
        <strain evidence="6 16">FDAARGOS_924</strain>
    </source>
</reference>
<dbReference type="InterPro" id="IPR012655">
    <property type="entry name" value="YrzI"/>
</dbReference>
<protein>
    <submittedName>
        <fullName evidence="7">Uncharacterized protein (TIGR02413 family)</fullName>
    </submittedName>
    <submittedName>
        <fullName evidence="1">YrzI family protein</fullName>
    </submittedName>
    <submittedName>
        <fullName evidence="8">YrzI family small protein</fullName>
    </submittedName>
</protein>
<dbReference type="EMBL" id="MRWU01000001">
    <property type="protein sequence ID" value="OSX96743.1"/>
    <property type="molecule type" value="Genomic_DNA"/>
</dbReference>
<evidence type="ECO:0000313" key="10">
    <source>
        <dbReference type="Proteomes" id="UP000175706"/>
    </source>
</evidence>
<dbReference type="Proteomes" id="UP000596196">
    <property type="component" value="Chromosome"/>
</dbReference>
<dbReference type="EMBL" id="QTTY01000017">
    <property type="protein sequence ID" value="REF32692.1"/>
    <property type="molecule type" value="Genomic_DNA"/>
</dbReference>
<reference evidence="1 11" key="5">
    <citation type="submission" date="2017-04" db="EMBL/GenBank/DDBJ databases">
        <title>The Characteristic of a Fine Plant Growth-Promoting Rhizobacteria Bacillus mycoides Gnyt1 and its Whole Genome Sequencing Analysis.</title>
        <authorList>
            <person name="Li J.H."/>
            <person name="Yao T."/>
        </authorList>
    </citation>
    <scope>NUCLEOTIDE SEQUENCE [LARGE SCALE GENOMIC DNA]</scope>
    <source>
        <strain evidence="1 11">Gnyt1</strain>
    </source>
</reference>
<evidence type="ECO:0000313" key="11">
    <source>
        <dbReference type="Proteomes" id="UP000192932"/>
    </source>
</evidence>
<evidence type="ECO:0000313" key="4">
    <source>
        <dbReference type="EMBL" id="OSX96743.1"/>
    </source>
</evidence>
<evidence type="ECO:0000313" key="2">
    <source>
        <dbReference type="EMBL" id="EJR40945.1"/>
    </source>
</evidence>
<dbReference type="Proteomes" id="UP000006976">
    <property type="component" value="Unassembled WGS sequence"/>
</dbReference>
<reference evidence="3 10" key="2">
    <citation type="submission" date="2016-05" db="EMBL/GenBank/DDBJ databases">
        <title>Bacillus thuringiensis and Bacillus weihenstephanensis as novel biocontrol agents of wilt causing Verticillium species.</title>
        <authorList>
            <person name="Hollensteiner J."/>
            <person name="Wemheuer F."/>
            <person name="Harting R."/>
            <person name="Kolarzyk A."/>
            <person name="Diaz-Valerio S."/>
            <person name="Poehlein A."/>
            <person name="Brzuszkiewicz E."/>
            <person name="Nesemann K."/>
            <person name="Braus-Stromeyer S."/>
            <person name="Braus G."/>
            <person name="Daniel R."/>
            <person name="Liesegang H."/>
        </authorList>
    </citation>
    <scope>NUCLEOTIDE SEQUENCE [LARGE SCALE GENOMIC DNA]</scope>
    <source>
        <strain evidence="3 10">GOE8</strain>
    </source>
</reference>
<evidence type="ECO:0000313" key="15">
    <source>
        <dbReference type="Proteomes" id="UP000305524"/>
    </source>
</evidence>
<reference evidence="5 13" key="3">
    <citation type="submission" date="2016-10" db="EMBL/GenBank/DDBJ databases">
        <title>Genome Sequence of Bacillus weihenstephanensis GM6LP.</title>
        <authorList>
            <person name="Poehlein A."/>
            <person name="Wemheuer F."/>
            <person name="Hollensteiner J."/>
            <person name="Wemheuer B."/>
        </authorList>
    </citation>
    <scope>NUCLEOTIDE SEQUENCE [LARGE SCALE GENOMIC DNA]</scope>
    <source>
        <strain evidence="5 13">GM6LP</strain>
    </source>
</reference>
<organism evidence="8 15">
    <name type="scientific">Bacillus mycoides</name>
    <dbReference type="NCBI Taxonomy" id="1405"/>
    <lineage>
        <taxon>Bacteria</taxon>
        <taxon>Bacillati</taxon>
        <taxon>Bacillota</taxon>
        <taxon>Bacilli</taxon>
        <taxon>Bacillales</taxon>
        <taxon>Bacillaceae</taxon>
        <taxon>Bacillus</taxon>
        <taxon>Bacillus cereus group</taxon>
    </lineage>
</organism>
<dbReference type="Proteomes" id="UP000236165">
    <property type="component" value="Unassembled WGS sequence"/>
</dbReference>
<dbReference type="RefSeq" id="WP_000156202.1">
    <property type="nucleotide sequence ID" value="NZ_CAKJWQ010000016.1"/>
</dbReference>
<reference evidence="8 15" key="7">
    <citation type="journal article" date="2019" name="Environ. Microbiol.">
        <title>An active ?-lactamase is a part of an orchestrated cell wall stress resistance network of Bacillus subtilis and related rhizosphere species.</title>
        <authorList>
            <person name="Bucher T."/>
            <person name="Keren-Paz A."/>
            <person name="Hausser J."/>
            <person name="Olender T."/>
            <person name="Cytryn E."/>
            <person name="Kolodkin-Gal I."/>
        </authorList>
    </citation>
    <scope>NUCLEOTIDE SEQUENCE [LARGE SCALE GENOMIC DNA]</scope>
    <source>
        <strain evidence="8 15">I186</strain>
    </source>
</reference>
<dbReference type="EMBL" id="LXLT01000035">
    <property type="protein sequence ID" value="OFD78347.1"/>
    <property type="molecule type" value="Genomic_DNA"/>
</dbReference>
<dbReference type="EMBL" id="MKZQ01000095">
    <property type="protein sequence ID" value="PJN60064.1"/>
    <property type="molecule type" value="Genomic_DNA"/>
</dbReference>
<dbReference type="AlphaFoldDB" id="A0A084IUT2"/>
<dbReference type="EMBL" id="SZOD01000090">
    <property type="protein sequence ID" value="TKI86832.1"/>
    <property type="molecule type" value="Genomic_DNA"/>
</dbReference>
<reference evidence="7 14" key="6">
    <citation type="submission" date="2018-08" db="EMBL/GenBank/DDBJ databases">
        <title>Freshwater and sediment microbial communities from various areas in North America, analyzing microbe dynamics in response to fracking.</title>
        <authorList>
            <person name="Lamendella R."/>
        </authorList>
    </citation>
    <scope>NUCLEOTIDE SEQUENCE [LARGE SCALE GENOMIC DNA]</scope>
    <source>
        <strain evidence="7 14">DB-1</strain>
    </source>
</reference>
<evidence type="ECO:0000313" key="3">
    <source>
        <dbReference type="EMBL" id="OFD78347.1"/>
    </source>
</evidence>
<keyword evidence="16" id="KW-1185">Reference proteome</keyword>
<evidence type="ECO:0000313" key="14">
    <source>
        <dbReference type="Proteomes" id="UP000256530"/>
    </source>
</evidence>
<evidence type="ECO:0000313" key="9">
    <source>
        <dbReference type="Proteomes" id="UP000006976"/>
    </source>
</evidence>
<evidence type="ECO:0000313" key="13">
    <source>
        <dbReference type="Proteomes" id="UP000236165"/>
    </source>
</evidence>
<dbReference type="Proteomes" id="UP000256530">
    <property type="component" value="Unassembled WGS sequence"/>
</dbReference>
<dbReference type="NCBIfam" id="TIGR02413">
    <property type="entry name" value="Bac_small_yrzI"/>
    <property type="match status" value="1"/>
</dbReference>
<accession>A0A084IUT2</accession>
<evidence type="ECO:0000313" key="16">
    <source>
        <dbReference type="Proteomes" id="UP000596196"/>
    </source>
</evidence>
<evidence type="ECO:0000313" key="6">
    <source>
        <dbReference type="EMBL" id="QQA18584.1"/>
    </source>
</evidence>
<dbReference type="Proteomes" id="UP000175706">
    <property type="component" value="Unassembled WGS sequence"/>
</dbReference>
<dbReference type="Pfam" id="PF09501">
    <property type="entry name" value="Bac_small_YrzI"/>
    <property type="match status" value="1"/>
</dbReference>
<dbReference type="Proteomes" id="UP000305524">
    <property type="component" value="Unassembled WGS sequence"/>
</dbReference>
<dbReference type="Proteomes" id="UP000194131">
    <property type="component" value="Unassembled WGS sequence"/>
</dbReference>
<dbReference type="EMBL" id="CP020743">
    <property type="protein sequence ID" value="ARJ22533.1"/>
    <property type="molecule type" value="Genomic_DNA"/>
</dbReference>
<accession>C2PX14</accession>
<evidence type="ECO:0000313" key="5">
    <source>
        <dbReference type="EMBL" id="PJN60064.1"/>
    </source>
</evidence>
<name>A0A084IUT2_BACMY</name>
<dbReference type="KEGG" id="bww:bwei_2117"/>